<feature type="compositionally biased region" description="Basic and acidic residues" evidence="1">
    <location>
        <begin position="74"/>
        <end position="98"/>
    </location>
</feature>
<evidence type="ECO:0000313" key="2">
    <source>
        <dbReference type="EMBL" id="SHL80059.1"/>
    </source>
</evidence>
<dbReference type="AlphaFoldDB" id="A0A1M7DLL4"/>
<dbReference type="Proteomes" id="UP000184444">
    <property type="component" value="Unassembled WGS sequence"/>
</dbReference>
<feature type="region of interest" description="Disordered" evidence="1">
    <location>
        <begin position="1"/>
        <end position="118"/>
    </location>
</feature>
<evidence type="ECO:0000313" key="3">
    <source>
        <dbReference type="Proteomes" id="UP000184444"/>
    </source>
</evidence>
<dbReference type="STRING" id="53463.SAMN05444389_101416"/>
<reference evidence="3" key="1">
    <citation type="submission" date="2016-11" db="EMBL/GenBank/DDBJ databases">
        <authorList>
            <person name="Varghese N."/>
            <person name="Submissions S."/>
        </authorList>
    </citation>
    <scope>NUCLEOTIDE SEQUENCE [LARGE SCALE GENOMIC DNA]</scope>
    <source>
        <strain evidence="3">DSM 6637</strain>
    </source>
</reference>
<accession>A0A1M7DLL4</accession>
<feature type="compositionally biased region" description="Basic residues" evidence="1">
    <location>
        <begin position="39"/>
        <end position="48"/>
    </location>
</feature>
<protein>
    <submittedName>
        <fullName evidence="2">Uncharacterized protein</fullName>
    </submittedName>
</protein>
<name>A0A1M7DLL4_9RHOB</name>
<feature type="region of interest" description="Disordered" evidence="1">
    <location>
        <begin position="132"/>
        <end position="166"/>
    </location>
</feature>
<evidence type="ECO:0000256" key="1">
    <source>
        <dbReference type="SAM" id="MobiDB-lite"/>
    </source>
</evidence>
<dbReference type="EMBL" id="FRCK01000001">
    <property type="protein sequence ID" value="SHL80059.1"/>
    <property type="molecule type" value="Genomic_DNA"/>
</dbReference>
<keyword evidence="3" id="KW-1185">Reference proteome</keyword>
<sequence length="217" mass="24599">MIAARCASDRGAQPDAISRRRRPHAYPDHRSPAADQPRLRRRLRRPDHRRPACGSPGGRRPQLDRRLCRPVLRHPADQEHPRELRRSRADRDAPRDPALHQGRPAPRPVGQRLRGPGSGLCDQLSGVCVSDHLRQPAGPHAGRRLGDRHGGRRAAGDRARMDRDDGRRDCADWHRNDPQQRQHRRRVCGLQAPAGGWCGDRSRGELCPCRRRGQHPC</sequence>
<gene>
    <name evidence="2" type="ORF">SAMN05444389_101416</name>
</gene>
<organism evidence="2 3">
    <name type="scientific">Paracoccus solventivorans</name>
    <dbReference type="NCBI Taxonomy" id="53463"/>
    <lineage>
        <taxon>Bacteria</taxon>
        <taxon>Pseudomonadati</taxon>
        <taxon>Pseudomonadota</taxon>
        <taxon>Alphaproteobacteria</taxon>
        <taxon>Rhodobacterales</taxon>
        <taxon>Paracoccaceae</taxon>
        <taxon>Paracoccus</taxon>
    </lineage>
</organism>
<feature type="compositionally biased region" description="Basic and acidic residues" evidence="1">
    <location>
        <begin position="144"/>
        <end position="166"/>
    </location>
</feature>
<proteinExistence type="predicted"/>